<proteinExistence type="predicted"/>
<sequence>MSEIIKNRREYLFLYDVSFANPNGDPNDENKPRIDEETGKNIVTDVRLKRTIRDYLKDFEGLEIFVREIADENGKIQDAKARAKDFENNPEKILNECIDVRLFGGTIPITTGKNKDSSITYTGAVQFNMGQSLHRVKLEYIKGTGAFASTAGKEQKTFREEWILPYSLIAFHGVANENAAKTTKLTDTDLEYLKKGMWEGTKNLITRSKNEQIPRLLIEVIYKNEVHSHIGELHRYIKLESEKADEELRSTDDFILNIDELIYALEEEADKIEKVLYKIDRNLRLNKDFSSEKINFEKIEI</sequence>
<dbReference type="InterPro" id="IPR006482">
    <property type="entry name" value="Cas7_Csh2/Csh2"/>
</dbReference>
<dbReference type="AlphaFoldDB" id="D3PBR3"/>
<dbReference type="EMBL" id="AP011529">
    <property type="protein sequence ID" value="BAI80036.1"/>
    <property type="molecule type" value="Genomic_DNA"/>
</dbReference>
<dbReference type="HOGENOM" id="CLU_071770_0_0_0"/>
<keyword evidence="2" id="KW-1185">Reference proteome</keyword>
<dbReference type="eggNOG" id="COG3649">
    <property type="taxonomic scope" value="Bacteria"/>
</dbReference>
<evidence type="ECO:0000313" key="2">
    <source>
        <dbReference type="Proteomes" id="UP000001520"/>
    </source>
</evidence>
<name>D3PBR3_DEFDS</name>
<dbReference type="InterPro" id="IPR013419">
    <property type="entry name" value="CRISPR-assoc_prot_Cas7/Csh2"/>
</dbReference>
<dbReference type="KEGG" id="ddf:DEFDS_0552"/>
<accession>D3PBR3</accession>
<dbReference type="STRING" id="639282.DEFDS_0552"/>
<organism evidence="1 2">
    <name type="scientific">Deferribacter desulfuricans (strain DSM 14783 / JCM 11476 / NBRC 101012 / SSM1)</name>
    <dbReference type="NCBI Taxonomy" id="639282"/>
    <lineage>
        <taxon>Bacteria</taxon>
        <taxon>Pseudomonadati</taxon>
        <taxon>Deferribacterota</taxon>
        <taxon>Deferribacteres</taxon>
        <taxon>Deferribacterales</taxon>
        <taxon>Deferribacteraceae</taxon>
        <taxon>Deferribacter</taxon>
    </lineage>
</organism>
<dbReference type="GO" id="GO:0043571">
    <property type="term" value="P:maintenance of CRISPR repeat elements"/>
    <property type="evidence" value="ECO:0007669"/>
    <property type="project" value="InterPro"/>
</dbReference>
<dbReference type="RefSeq" id="WP_013007284.1">
    <property type="nucleotide sequence ID" value="NC_013939.1"/>
</dbReference>
<dbReference type="NCBIfam" id="TIGR01595">
    <property type="entry name" value="cas_CT1132"/>
    <property type="match status" value="1"/>
</dbReference>
<protein>
    <submittedName>
        <fullName evidence="1">CRISPR-associated protein, Csh2 family</fullName>
    </submittedName>
</protein>
<gene>
    <name evidence="1" type="ordered locus">DEFDS_0552</name>
</gene>
<dbReference type="NCBIfam" id="TIGR02590">
    <property type="entry name" value="cas_Csh2"/>
    <property type="match status" value="1"/>
</dbReference>
<reference evidence="1 2" key="1">
    <citation type="journal article" date="2010" name="DNA Res.">
        <title>Bacterial lifestyle in a deep-sea hydrothermal vent chimney revealed by the genome sequence of the thermophilic bacterium Deferribacter desulfuricans SSM1.</title>
        <authorList>
            <person name="Takaki Y."/>
            <person name="Shimamura S."/>
            <person name="Nakagawa S."/>
            <person name="Fukuhara Y."/>
            <person name="Horikawa H."/>
            <person name="Ankai A."/>
            <person name="Harada T."/>
            <person name="Hosoyama A."/>
            <person name="Oguchi A."/>
            <person name="Fukui S."/>
            <person name="Fujita N."/>
            <person name="Takami H."/>
            <person name="Takai K."/>
        </authorList>
    </citation>
    <scope>NUCLEOTIDE SEQUENCE [LARGE SCALE GENOMIC DNA]</scope>
    <source>
        <strain evidence="2">DSM 14783 / JCM 11476 / NBRC 101012 / SSM1</strain>
    </source>
</reference>
<dbReference type="Pfam" id="PF05107">
    <property type="entry name" value="Cas_Cas7"/>
    <property type="match status" value="1"/>
</dbReference>
<evidence type="ECO:0000313" key="1">
    <source>
        <dbReference type="EMBL" id="BAI80036.1"/>
    </source>
</evidence>
<dbReference type="Proteomes" id="UP000001520">
    <property type="component" value="Chromosome"/>
</dbReference>